<dbReference type="Pfam" id="PF03682">
    <property type="entry name" value="UPF0158"/>
    <property type="match status" value="1"/>
</dbReference>
<gene>
    <name evidence="1" type="ORF">GCM10011346_07560</name>
</gene>
<evidence type="ECO:0000313" key="1">
    <source>
        <dbReference type="EMBL" id="GGP08253.1"/>
    </source>
</evidence>
<dbReference type="Proteomes" id="UP000641206">
    <property type="component" value="Unassembled WGS sequence"/>
</dbReference>
<protein>
    <submittedName>
        <fullName evidence="1">Uncharacterized protein</fullName>
    </submittedName>
</protein>
<name>A0ABQ2NP46_9BACI</name>
<accession>A0ABQ2NP46</accession>
<organism evidence="1 2">
    <name type="scientific">Oceanobacillus neutriphilus</name>
    <dbReference type="NCBI Taxonomy" id="531815"/>
    <lineage>
        <taxon>Bacteria</taxon>
        <taxon>Bacillati</taxon>
        <taxon>Bacillota</taxon>
        <taxon>Bacilli</taxon>
        <taxon>Bacillales</taxon>
        <taxon>Bacillaceae</taxon>
        <taxon>Oceanobacillus</taxon>
    </lineage>
</organism>
<dbReference type="EMBL" id="BMLW01000002">
    <property type="protein sequence ID" value="GGP08253.1"/>
    <property type="molecule type" value="Genomic_DNA"/>
</dbReference>
<proteinExistence type="predicted"/>
<keyword evidence="2" id="KW-1185">Reference proteome</keyword>
<dbReference type="InterPro" id="IPR005361">
    <property type="entry name" value="UPF0158"/>
</dbReference>
<sequence>MKIKLEDVIDTIEMATDGVEHFYNIETGEIIFYSEMMFSMKEQRAFKDELEMNQEKYVRFPDQFEVSDYDIMESFIYALPEGKIQDELEEAIRGRGAFRRFKDKVQDVGLEEKWFSYRDNEYRQIAINWCEENGIEFVSKR</sequence>
<comment type="caution">
    <text evidence="1">The sequence shown here is derived from an EMBL/GenBank/DDBJ whole genome shotgun (WGS) entry which is preliminary data.</text>
</comment>
<evidence type="ECO:0000313" key="2">
    <source>
        <dbReference type="Proteomes" id="UP000641206"/>
    </source>
</evidence>
<dbReference type="RefSeq" id="WP_188733182.1">
    <property type="nucleotide sequence ID" value="NZ_BMLW01000002.1"/>
</dbReference>
<reference evidence="2" key="1">
    <citation type="journal article" date="2019" name="Int. J. Syst. Evol. Microbiol.">
        <title>The Global Catalogue of Microorganisms (GCM) 10K type strain sequencing project: providing services to taxonomists for standard genome sequencing and annotation.</title>
        <authorList>
            <consortium name="The Broad Institute Genomics Platform"/>
            <consortium name="The Broad Institute Genome Sequencing Center for Infectious Disease"/>
            <person name="Wu L."/>
            <person name="Ma J."/>
        </authorList>
    </citation>
    <scope>NUCLEOTIDE SEQUENCE [LARGE SCALE GENOMIC DNA]</scope>
    <source>
        <strain evidence="2">CGMCC 1.7693</strain>
    </source>
</reference>